<accession>A0ABY7T3F6</accession>
<dbReference type="SUPFAM" id="SSF144064">
    <property type="entry name" value="Heme iron utilization protein-like"/>
    <property type="match status" value="1"/>
</dbReference>
<gene>
    <name evidence="2" type="ORF">PQO05_15940</name>
</gene>
<reference evidence="2 3" key="1">
    <citation type="submission" date="2023-02" db="EMBL/GenBank/DDBJ databases">
        <title>Genome sequence of Mucilaginibacter jinjuensis strain KACC 16571.</title>
        <authorList>
            <person name="Kim S."/>
            <person name="Heo J."/>
            <person name="Kwon S.-W."/>
        </authorList>
    </citation>
    <scope>NUCLEOTIDE SEQUENCE [LARGE SCALE GENOMIC DNA]</scope>
    <source>
        <strain evidence="2 3">KACC 16571</strain>
    </source>
</reference>
<dbReference type="Proteomes" id="UP001216139">
    <property type="component" value="Chromosome"/>
</dbReference>
<organism evidence="2 3">
    <name type="scientific">Mucilaginibacter jinjuensis</name>
    <dbReference type="NCBI Taxonomy" id="1176721"/>
    <lineage>
        <taxon>Bacteria</taxon>
        <taxon>Pseudomonadati</taxon>
        <taxon>Bacteroidota</taxon>
        <taxon>Sphingobacteriia</taxon>
        <taxon>Sphingobacteriales</taxon>
        <taxon>Sphingobacteriaceae</taxon>
        <taxon>Mucilaginibacter</taxon>
    </lineage>
</organism>
<evidence type="ECO:0000313" key="2">
    <source>
        <dbReference type="EMBL" id="WCT10227.1"/>
    </source>
</evidence>
<dbReference type="Pfam" id="PF05171">
    <property type="entry name" value="HemS"/>
    <property type="match status" value="2"/>
</dbReference>
<dbReference type="Gene3D" id="3.40.1570.10">
    <property type="entry name" value="HemS/ChuS/ChuX like domains"/>
    <property type="match status" value="2"/>
</dbReference>
<dbReference type="EMBL" id="CP117167">
    <property type="protein sequence ID" value="WCT10227.1"/>
    <property type="molecule type" value="Genomic_DNA"/>
</dbReference>
<feature type="domain" description="Haemin-degrading HemS/ChuX" evidence="1">
    <location>
        <begin position="207"/>
        <end position="337"/>
    </location>
</feature>
<keyword evidence="3" id="KW-1185">Reference proteome</keyword>
<dbReference type="RefSeq" id="WP_273628369.1">
    <property type="nucleotide sequence ID" value="NZ_CP117167.1"/>
</dbReference>
<feature type="domain" description="Haemin-degrading HemS/ChuX" evidence="1">
    <location>
        <begin position="32"/>
        <end position="155"/>
    </location>
</feature>
<proteinExistence type="predicted"/>
<dbReference type="InterPro" id="IPR053733">
    <property type="entry name" value="Heme_Transport_Util_sf"/>
</dbReference>
<sequence length="342" mass="38500">MESTTQTIKAQWDAFKEQNPKVRIRDAAKQLGVSEADLVNTGIGVSVVRLKNEFPELLKEVNTLGKVMALTRNDYCVHERKGIYKKATFNGHVGLVVTPDIDLRLFMSQWAFGFAVNEAERHSLQFFDKSGEAVHKIYLIDDSDKQAYQQLVAKYTAEDQQETLTVLPASAPTVELPDSEINVAEFQEGWKALQDTHDFHPLLKKYQITRTQALRLAPDDYAVRLEVATLKTILENASARGQEIMVFTGSAGCIQIHTGPIVKLVETGPWFNVLDPDFNMHLRLDGIDTVWLVKKPTNDGWVHSIEVFDKDGNTIVQFFGKRKPGIPESEGWRTLLTNSTAK</sequence>
<protein>
    <submittedName>
        <fullName evidence="2">Hemin-degrading factor</fullName>
    </submittedName>
</protein>
<dbReference type="CDD" id="cd16831">
    <property type="entry name" value="HemS-like_C"/>
    <property type="match status" value="1"/>
</dbReference>
<name>A0ABY7T3F6_9SPHI</name>
<dbReference type="InterPro" id="IPR007845">
    <property type="entry name" value="HemS/ChuX_dom"/>
</dbReference>
<dbReference type="CDD" id="cd16830">
    <property type="entry name" value="HemS-like_N"/>
    <property type="match status" value="1"/>
</dbReference>
<evidence type="ECO:0000259" key="1">
    <source>
        <dbReference type="Pfam" id="PF05171"/>
    </source>
</evidence>
<evidence type="ECO:0000313" key="3">
    <source>
        <dbReference type="Proteomes" id="UP001216139"/>
    </source>
</evidence>